<dbReference type="PANTHER" id="PTHR32322:SF9">
    <property type="entry name" value="AMINO-ACID METABOLITE EFFLUX PUMP-RELATED"/>
    <property type="match status" value="1"/>
</dbReference>
<evidence type="ECO:0000256" key="1">
    <source>
        <dbReference type="ARBA" id="ARBA00004141"/>
    </source>
</evidence>
<comment type="subcellular location">
    <subcellularLocation>
        <location evidence="1">Membrane</location>
        <topology evidence="1">Multi-pass membrane protein</topology>
    </subcellularLocation>
</comment>
<keyword evidence="9" id="KW-1185">Reference proteome</keyword>
<dbReference type="Proteomes" id="UP000309550">
    <property type="component" value="Unassembled WGS sequence"/>
</dbReference>
<gene>
    <name evidence="8" type="ORF">FDT80_07855</name>
</gene>
<feature type="transmembrane region" description="Helical" evidence="5">
    <location>
        <begin position="65"/>
        <end position="84"/>
    </location>
</feature>
<dbReference type="OrthoDB" id="321830at2"/>
<feature type="transmembrane region" description="Helical" evidence="5">
    <location>
        <begin position="90"/>
        <end position="112"/>
    </location>
</feature>
<dbReference type="InterPro" id="IPR000620">
    <property type="entry name" value="EamA_dom"/>
</dbReference>
<dbReference type="EMBL" id="VANS01000001">
    <property type="protein sequence ID" value="TMM55454.1"/>
    <property type="molecule type" value="Genomic_DNA"/>
</dbReference>
<protein>
    <submittedName>
        <fullName evidence="8">DMT family transporter</fullName>
    </submittedName>
</protein>
<keyword evidence="2 5" id="KW-0812">Transmembrane</keyword>
<feature type="transmembrane region" description="Helical" evidence="5">
    <location>
        <begin position="34"/>
        <end position="53"/>
    </location>
</feature>
<feature type="transmembrane region" description="Helical" evidence="5">
    <location>
        <begin position="174"/>
        <end position="193"/>
    </location>
</feature>
<evidence type="ECO:0000256" key="6">
    <source>
        <dbReference type="SAM" id="SignalP"/>
    </source>
</evidence>
<evidence type="ECO:0000256" key="2">
    <source>
        <dbReference type="ARBA" id="ARBA00022692"/>
    </source>
</evidence>
<feature type="transmembrane region" description="Helical" evidence="5">
    <location>
        <begin position="229"/>
        <end position="249"/>
    </location>
</feature>
<feature type="transmembrane region" description="Helical" evidence="5">
    <location>
        <begin position="255"/>
        <end position="277"/>
    </location>
</feature>
<dbReference type="Pfam" id="PF00892">
    <property type="entry name" value="EamA"/>
    <property type="match status" value="1"/>
</dbReference>
<evidence type="ECO:0000256" key="5">
    <source>
        <dbReference type="SAM" id="Phobius"/>
    </source>
</evidence>
<keyword evidence="6" id="KW-0732">Signal</keyword>
<evidence type="ECO:0000313" key="8">
    <source>
        <dbReference type="EMBL" id="TMM55454.1"/>
    </source>
</evidence>
<feature type="transmembrane region" description="Helical" evidence="5">
    <location>
        <begin position="199"/>
        <end position="222"/>
    </location>
</feature>
<dbReference type="SUPFAM" id="SSF103481">
    <property type="entry name" value="Multidrug resistance efflux transporter EmrE"/>
    <property type="match status" value="2"/>
</dbReference>
<dbReference type="InterPro" id="IPR037185">
    <property type="entry name" value="EmrE-like"/>
</dbReference>
<feature type="domain" description="EamA" evidence="7">
    <location>
        <begin position="144"/>
        <end position="269"/>
    </location>
</feature>
<dbReference type="AlphaFoldDB" id="A0A5S3PM04"/>
<feature type="transmembrane region" description="Helical" evidence="5">
    <location>
        <begin position="143"/>
        <end position="162"/>
    </location>
</feature>
<keyword evidence="3 5" id="KW-1133">Transmembrane helix</keyword>
<evidence type="ECO:0000259" key="7">
    <source>
        <dbReference type="Pfam" id="PF00892"/>
    </source>
</evidence>
<reference evidence="8 9" key="1">
    <citation type="submission" date="2019-05" db="EMBL/GenBank/DDBJ databases">
        <title>Sulfitobacter sabulilitoris sp. nov., isolated from a marine sand.</title>
        <authorList>
            <person name="Yoon J.-H."/>
        </authorList>
    </citation>
    <scope>NUCLEOTIDE SEQUENCE [LARGE SCALE GENOMIC DNA]</scope>
    <source>
        <strain evidence="8 9">HSMS-29</strain>
    </source>
</reference>
<evidence type="ECO:0000256" key="3">
    <source>
        <dbReference type="ARBA" id="ARBA00022989"/>
    </source>
</evidence>
<proteinExistence type="predicted"/>
<dbReference type="InterPro" id="IPR050638">
    <property type="entry name" value="AA-Vitamin_Transporters"/>
</dbReference>
<dbReference type="PANTHER" id="PTHR32322">
    <property type="entry name" value="INNER MEMBRANE TRANSPORTER"/>
    <property type="match status" value="1"/>
</dbReference>
<dbReference type="RefSeq" id="WP_138661623.1">
    <property type="nucleotide sequence ID" value="NZ_VANS01000001.1"/>
</dbReference>
<keyword evidence="4 5" id="KW-0472">Membrane</keyword>
<comment type="caution">
    <text evidence="8">The sequence shown here is derived from an EMBL/GenBank/DDBJ whole genome shotgun (WGS) entry which is preliminary data.</text>
</comment>
<feature type="transmembrane region" description="Helical" evidence="5">
    <location>
        <begin position="119"/>
        <end position="137"/>
    </location>
</feature>
<accession>A0A5S3PM04</accession>
<evidence type="ECO:0000256" key="4">
    <source>
        <dbReference type="ARBA" id="ARBA00023136"/>
    </source>
</evidence>
<name>A0A5S3PM04_9RHOB</name>
<organism evidence="8 9">
    <name type="scientific">Sulfitobacter sabulilitoris</name>
    <dbReference type="NCBI Taxonomy" id="2562655"/>
    <lineage>
        <taxon>Bacteria</taxon>
        <taxon>Pseudomonadati</taxon>
        <taxon>Pseudomonadota</taxon>
        <taxon>Alphaproteobacteria</taxon>
        <taxon>Rhodobacterales</taxon>
        <taxon>Roseobacteraceae</taxon>
        <taxon>Sulfitobacter</taxon>
    </lineage>
</organism>
<sequence length="288" mass="29146">MRLFLLTFVTMLAFAANSVLTRMAIDGGHIDPSGFAMIRVLSGAVVLGMVMTVKGGQLPLLRRARITGALSLAAYMIGFSLAYLTLDAGLGALILFGVVQMTMFAHAAWSGAGPTARQIAGAGVAFCGLLLALWPGPGGQADPLGAGLMVLAGLGWAAYTIAGRQSADPTAATAANFILCLPVLAILLIGPALEVRPTGVALAVVSGGLTSGLGYALWYSVLPRLEQSVAAIVQLSVPILAILGGALVLGERPGAIVIAAAVLVLGGIGWAVSARPLPAGRTAARRQD</sequence>
<dbReference type="GO" id="GO:0016020">
    <property type="term" value="C:membrane"/>
    <property type="evidence" value="ECO:0007669"/>
    <property type="project" value="UniProtKB-SubCell"/>
</dbReference>
<feature type="chain" id="PRO_5024377885" evidence="6">
    <location>
        <begin position="16"/>
        <end position="288"/>
    </location>
</feature>
<feature type="signal peptide" evidence="6">
    <location>
        <begin position="1"/>
        <end position="15"/>
    </location>
</feature>
<evidence type="ECO:0000313" key="9">
    <source>
        <dbReference type="Proteomes" id="UP000309550"/>
    </source>
</evidence>